<dbReference type="PANTHER" id="PTHR30118:SF15">
    <property type="entry name" value="TRANSCRIPTIONAL REGULATORY PROTEIN"/>
    <property type="match status" value="1"/>
</dbReference>
<keyword evidence="3" id="KW-0238">DNA-binding</keyword>
<comment type="similarity">
    <text evidence="1">Belongs to the LysR transcriptional regulatory family.</text>
</comment>
<dbReference type="Pfam" id="PF00126">
    <property type="entry name" value="HTH_1"/>
    <property type="match status" value="1"/>
</dbReference>
<protein>
    <submittedName>
        <fullName evidence="6">LysR family transcriptional regulator</fullName>
    </submittedName>
</protein>
<dbReference type="EMBL" id="SMLM01000001">
    <property type="protein sequence ID" value="TFZ06938.1"/>
    <property type="molecule type" value="Genomic_DNA"/>
</dbReference>
<dbReference type="PANTHER" id="PTHR30118">
    <property type="entry name" value="HTH-TYPE TRANSCRIPTIONAL REGULATOR LEUO-RELATED"/>
    <property type="match status" value="1"/>
</dbReference>
<evidence type="ECO:0000256" key="4">
    <source>
        <dbReference type="ARBA" id="ARBA00023163"/>
    </source>
</evidence>
<dbReference type="SUPFAM" id="SSF53850">
    <property type="entry name" value="Periplasmic binding protein-like II"/>
    <property type="match status" value="1"/>
</dbReference>
<evidence type="ECO:0000313" key="6">
    <source>
        <dbReference type="EMBL" id="TFZ06938.1"/>
    </source>
</evidence>
<dbReference type="InterPro" id="IPR005119">
    <property type="entry name" value="LysR_subst-bd"/>
</dbReference>
<dbReference type="Pfam" id="PF03466">
    <property type="entry name" value="LysR_substrate"/>
    <property type="match status" value="1"/>
</dbReference>
<dbReference type="RefSeq" id="WP_135263020.1">
    <property type="nucleotide sequence ID" value="NZ_SMLM01000001.1"/>
</dbReference>
<dbReference type="InterPro" id="IPR036390">
    <property type="entry name" value="WH_DNA-bd_sf"/>
</dbReference>
<organism evidence="6 7">
    <name type="scientific">Ramlibacter henchirensis</name>
    <dbReference type="NCBI Taxonomy" id="204072"/>
    <lineage>
        <taxon>Bacteria</taxon>
        <taxon>Pseudomonadati</taxon>
        <taxon>Pseudomonadota</taxon>
        <taxon>Betaproteobacteria</taxon>
        <taxon>Burkholderiales</taxon>
        <taxon>Comamonadaceae</taxon>
        <taxon>Ramlibacter</taxon>
    </lineage>
</organism>
<dbReference type="AlphaFoldDB" id="A0A4Z0C953"/>
<dbReference type="PRINTS" id="PR00039">
    <property type="entry name" value="HTHLYSR"/>
</dbReference>
<dbReference type="GO" id="GO:0003677">
    <property type="term" value="F:DNA binding"/>
    <property type="evidence" value="ECO:0007669"/>
    <property type="project" value="UniProtKB-KW"/>
</dbReference>
<comment type="caution">
    <text evidence="6">The sequence shown here is derived from an EMBL/GenBank/DDBJ whole genome shotgun (WGS) entry which is preliminary data.</text>
</comment>
<reference evidence="6 7" key="1">
    <citation type="submission" date="2019-03" db="EMBL/GenBank/DDBJ databases">
        <title>Ramlibacter henchirensis DSM 14656, whole genome shotgun sequence.</title>
        <authorList>
            <person name="Zhang X."/>
            <person name="Feng G."/>
            <person name="Zhu H."/>
        </authorList>
    </citation>
    <scope>NUCLEOTIDE SEQUENCE [LARGE SCALE GENOMIC DNA]</scope>
    <source>
        <strain evidence="6 7">DSM 14656</strain>
    </source>
</reference>
<dbReference type="InterPro" id="IPR000847">
    <property type="entry name" value="LysR_HTH_N"/>
</dbReference>
<dbReference type="PROSITE" id="PS50931">
    <property type="entry name" value="HTH_LYSR"/>
    <property type="match status" value="1"/>
</dbReference>
<evidence type="ECO:0000256" key="2">
    <source>
        <dbReference type="ARBA" id="ARBA00023015"/>
    </source>
</evidence>
<proteinExistence type="inferred from homology"/>
<keyword evidence="4" id="KW-0804">Transcription</keyword>
<dbReference type="SUPFAM" id="SSF46785">
    <property type="entry name" value="Winged helix' DNA-binding domain"/>
    <property type="match status" value="1"/>
</dbReference>
<dbReference type="InterPro" id="IPR037402">
    <property type="entry name" value="YidZ_PBP2"/>
</dbReference>
<gene>
    <name evidence="6" type="ORF">EZ313_10060</name>
</gene>
<feature type="domain" description="HTH lysR-type" evidence="5">
    <location>
        <begin position="9"/>
        <end position="66"/>
    </location>
</feature>
<accession>A0A4Z0C953</accession>
<dbReference type="InterPro" id="IPR050389">
    <property type="entry name" value="LysR-type_TF"/>
</dbReference>
<dbReference type="Proteomes" id="UP000298180">
    <property type="component" value="Unassembled WGS sequence"/>
</dbReference>
<dbReference type="GO" id="GO:0003700">
    <property type="term" value="F:DNA-binding transcription factor activity"/>
    <property type="evidence" value="ECO:0007669"/>
    <property type="project" value="InterPro"/>
</dbReference>
<keyword evidence="7" id="KW-1185">Reference proteome</keyword>
<evidence type="ECO:0000256" key="3">
    <source>
        <dbReference type="ARBA" id="ARBA00023125"/>
    </source>
</evidence>
<sequence>MPQRDIRSLDVAMLRTFDALMRERSVSRAAGRLFLSQPAVSASLNRLREVFGDPLFTRTSHGIVPTARAHALGPQVAKVLADIAGLLEGDRFDPARSQRVFRVAGSDHASRLVLPELSRRLVDAGSQARIHWVPPGLWSLAEHLHRRELDLAVVARIHRPRDIETQVLYEDHYVHVVRRAHPQASEPLTLDTFCSTPQVFLGYGTSTLDDTIDETLRRSGHARLAQVAVSSFGQIVHQLLHSDHAAVLGRRVALHYAEQLCIREVPFELPRYQSLLCWSPGAASDTGVTWLREQVADIVGIEPESGAAVAQ</sequence>
<dbReference type="OrthoDB" id="8523210at2"/>
<name>A0A4Z0C953_9BURK</name>
<dbReference type="InterPro" id="IPR036388">
    <property type="entry name" value="WH-like_DNA-bd_sf"/>
</dbReference>
<evidence type="ECO:0000259" key="5">
    <source>
        <dbReference type="PROSITE" id="PS50931"/>
    </source>
</evidence>
<dbReference type="Gene3D" id="1.10.10.10">
    <property type="entry name" value="Winged helix-like DNA-binding domain superfamily/Winged helix DNA-binding domain"/>
    <property type="match status" value="1"/>
</dbReference>
<dbReference type="Gene3D" id="3.40.190.10">
    <property type="entry name" value="Periplasmic binding protein-like II"/>
    <property type="match status" value="2"/>
</dbReference>
<evidence type="ECO:0000313" key="7">
    <source>
        <dbReference type="Proteomes" id="UP000298180"/>
    </source>
</evidence>
<evidence type="ECO:0000256" key="1">
    <source>
        <dbReference type="ARBA" id="ARBA00009437"/>
    </source>
</evidence>
<keyword evidence="2" id="KW-0805">Transcription regulation</keyword>
<dbReference type="CDD" id="cd08417">
    <property type="entry name" value="PBP2_Nitroaromatics_like"/>
    <property type="match status" value="1"/>
</dbReference>